<feature type="compositionally biased region" description="Basic and acidic residues" evidence="1">
    <location>
        <begin position="638"/>
        <end position="648"/>
    </location>
</feature>
<name>C1FF84_MICCC</name>
<feature type="compositionally biased region" description="Basic residues" evidence="1">
    <location>
        <begin position="926"/>
        <end position="936"/>
    </location>
</feature>
<reference evidence="2 3" key="1">
    <citation type="journal article" date="2009" name="Science">
        <title>Green evolution and dynamic adaptations revealed by genomes of the marine picoeukaryotes Micromonas.</title>
        <authorList>
            <person name="Worden A.Z."/>
            <person name="Lee J.H."/>
            <person name="Mock T."/>
            <person name="Rouze P."/>
            <person name="Simmons M.P."/>
            <person name="Aerts A.L."/>
            <person name="Allen A.E."/>
            <person name="Cuvelier M.L."/>
            <person name="Derelle E."/>
            <person name="Everett M.V."/>
            <person name="Foulon E."/>
            <person name="Grimwood J."/>
            <person name="Gundlach H."/>
            <person name="Henrissat B."/>
            <person name="Napoli C."/>
            <person name="McDonald S.M."/>
            <person name="Parker M.S."/>
            <person name="Rombauts S."/>
            <person name="Salamov A."/>
            <person name="Von Dassow P."/>
            <person name="Badger J.H."/>
            <person name="Coutinho P.M."/>
            <person name="Demir E."/>
            <person name="Dubchak I."/>
            <person name="Gentemann C."/>
            <person name="Eikrem W."/>
            <person name="Gready J.E."/>
            <person name="John U."/>
            <person name="Lanier W."/>
            <person name="Lindquist E.A."/>
            <person name="Lucas S."/>
            <person name="Mayer K.F."/>
            <person name="Moreau H."/>
            <person name="Not F."/>
            <person name="Otillar R."/>
            <person name="Panaud O."/>
            <person name="Pangilinan J."/>
            <person name="Paulsen I."/>
            <person name="Piegu B."/>
            <person name="Poliakov A."/>
            <person name="Robbens S."/>
            <person name="Schmutz J."/>
            <person name="Toulza E."/>
            <person name="Wyss T."/>
            <person name="Zelensky A."/>
            <person name="Zhou K."/>
            <person name="Armbrust E.V."/>
            <person name="Bhattacharya D."/>
            <person name="Goodenough U.W."/>
            <person name="Van de Peer Y."/>
            <person name="Grigoriev I.V."/>
        </authorList>
    </citation>
    <scope>NUCLEOTIDE SEQUENCE [LARGE SCALE GENOMIC DNA]</scope>
    <source>
        <strain evidence="3">RCC299 / NOUM17</strain>
    </source>
</reference>
<protein>
    <submittedName>
        <fullName evidence="2">Uncharacterized protein</fullName>
    </submittedName>
</protein>
<evidence type="ECO:0000256" key="1">
    <source>
        <dbReference type="SAM" id="MobiDB-lite"/>
    </source>
</evidence>
<dbReference type="RefSeq" id="XP_002507446.1">
    <property type="nucleotide sequence ID" value="XM_002507400.1"/>
</dbReference>
<dbReference type="EMBL" id="CP001574">
    <property type="protein sequence ID" value="ACO68704.1"/>
    <property type="molecule type" value="Genomic_DNA"/>
</dbReference>
<feature type="compositionally biased region" description="Basic and acidic residues" evidence="1">
    <location>
        <begin position="75"/>
        <end position="85"/>
    </location>
</feature>
<feature type="compositionally biased region" description="Low complexity" evidence="1">
    <location>
        <begin position="214"/>
        <end position="227"/>
    </location>
</feature>
<dbReference type="OrthoDB" id="10691328at2759"/>
<organism evidence="2 3">
    <name type="scientific">Micromonas commoda (strain RCC299 / NOUM17 / CCMP2709)</name>
    <name type="common">Picoplanktonic green alga</name>
    <dbReference type="NCBI Taxonomy" id="296587"/>
    <lineage>
        <taxon>Eukaryota</taxon>
        <taxon>Viridiplantae</taxon>
        <taxon>Chlorophyta</taxon>
        <taxon>Mamiellophyceae</taxon>
        <taxon>Mamiellales</taxon>
        <taxon>Mamiellaceae</taxon>
        <taxon>Micromonas</taxon>
    </lineage>
</organism>
<evidence type="ECO:0000313" key="3">
    <source>
        <dbReference type="Proteomes" id="UP000002009"/>
    </source>
</evidence>
<dbReference type="GeneID" id="8250370"/>
<sequence>MVAMTADQASIRAEIFQRLDAYLDKSRREGTLKSNELYELVRLTAAFGVDGLPDDVPQDVAVRDILETELPPMPADDRPDSRTNERSSAFDYSPGGSASYAEFSDGTLHLRDRRAATRRAHPDDIDEEERFLPTQAAIASTPRRGGDSHSLGIVSPNRESIPRLSNHPSTPVHMGGFDLYERGVDAVHSATAAWRRSPSPMRARSPYSPAFAAGLRAASAPPSRSSGQIPSGRLRTSPSSSIPVSLGFRARDDAEAAYVARIRGARSNPGPRWGGGGSDSTKRRPAWGGGGGAAASSRSTWGSDGRGSRARRLAAFDPDARARAERAAAVAAAAERKAVERMEAARSRRRTNGGGQSGGAAWQPLPSAGTTKPVPSPGRTSASSKSTSRWEESEKVEDRLRRDWVLREARREATHAERIQLENERVKTNPFAVRHPTNASPARLAAHGRHLHARGEQRRARIERAHASASVTQLASPPVGMGGEESVAFRGMTNVSRALMEDRAHEDFLQRQSSALKKRDAKMEETRRVKEAEALKKEEDAMRSTPVITKTASAMRRSVDDLRAWQDRKNASVRELRRRRDEYEDRVHNTFAPRMSKGSVAIERERRNAALGKYRPTGHSPGHSPVTSSHKSPVSNDEPYRRERGHELFDDETSAGVTRGVTTGDAFSPEPRVRNLHTAPTPTPMTHRAGSNKGGSSGADAMAAVLAGAAMAGAAALASARTTTAGGAKPEAAAAGARANTAGESGTFPPSGTGRRTSTRNSMGTSIRNSVRVPRAAAGHYTRNPASVPPVAMTLDDERSVTFTPRITAMAASLRRSGDFGDRMHKAAVEAANERASASPGGTKRRGPRGVNAGARSSGVDSHRGPSDLPTGGDDTWGPARLELTHASPVVSVGTPARARRRSSSVLEALARRKSVGPGSSPGLRGRSRATKRLDHRRVGDATATEGEGEYWTAAGEDSAGEFGDLGTDPDAFVATARRGRETDAAWGHAMLREGA</sequence>
<keyword evidence="3" id="KW-1185">Reference proteome</keyword>
<feature type="compositionally biased region" description="Polar residues" evidence="1">
    <location>
        <begin position="748"/>
        <end position="769"/>
    </location>
</feature>
<accession>C1FF84</accession>
<gene>
    <name evidence="2" type="ORF">MICPUN_54863</name>
</gene>
<feature type="compositionally biased region" description="Polar residues" evidence="1">
    <location>
        <begin position="625"/>
        <end position="635"/>
    </location>
</feature>
<feature type="compositionally biased region" description="Basic and acidic residues" evidence="1">
    <location>
        <begin position="334"/>
        <end position="346"/>
    </location>
</feature>
<feature type="region of interest" description="Disordered" evidence="1">
    <location>
        <begin position="612"/>
        <end position="698"/>
    </location>
</feature>
<dbReference type="InParanoid" id="C1FF84"/>
<dbReference type="Proteomes" id="UP000002009">
    <property type="component" value="Chromosome 1"/>
</dbReference>
<feature type="compositionally biased region" description="Low complexity" evidence="1">
    <location>
        <begin position="294"/>
        <end position="303"/>
    </location>
</feature>
<feature type="region of interest" description="Disordered" evidence="1">
    <location>
        <begin position="729"/>
        <end position="793"/>
    </location>
</feature>
<feature type="compositionally biased region" description="Low complexity" evidence="1">
    <location>
        <begin position="729"/>
        <end position="743"/>
    </location>
</feature>
<feature type="region of interest" description="Disordered" evidence="1">
    <location>
        <begin position="214"/>
        <end position="240"/>
    </location>
</feature>
<feature type="region of interest" description="Disordered" evidence="1">
    <location>
        <begin position="912"/>
        <end position="953"/>
    </location>
</feature>
<feature type="compositionally biased region" description="Low complexity" evidence="1">
    <location>
        <begin position="916"/>
        <end position="925"/>
    </location>
</feature>
<feature type="compositionally biased region" description="Polar residues" evidence="1">
    <location>
        <begin position="378"/>
        <end position="387"/>
    </location>
</feature>
<proteinExistence type="predicted"/>
<dbReference type="AlphaFoldDB" id="C1FF84"/>
<feature type="region of interest" description="Disordered" evidence="1">
    <location>
        <begin position="140"/>
        <end position="168"/>
    </location>
</feature>
<dbReference type="KEGG" id="mis:MICPUN_54863"/>
<feature type="region of interest" description="Disordered" evidence="1">
    <location>
        <begin position="263"/>
        <end position="398"/>
    </location>
</feature>
<feature type="compositionally biased region" description="Basic and acidic residues" evidence="1">
    <location>
        <begin position="388"/>
        <end position="398"/>
    </location>
</feature>
<feature type="region of interest" description="Disordered" evidence="1">
    <location>
        <begin position="68"/>
        <end position="98"/>
    </location>
</feature>
<feature type="compositionally biased region" description="Low complexity" evidence="1">
    <location>
        <begin position="829"/>
        <end position="839"/>
    </location>
</feature>
<evidence type="ECO:0000313" key="2">
    <source>
        <dbReference type="EMBL" id="ACO68704.1"/>
    </source>
</evidence>
<feature type="region of interest" description="Disordered" evidence="1">
    <location>
        <begin position="829"/>
        <end position="880"/>
    </location>
</feature>